<feature type="domain" description="DNA2/NAM7 helicase-like C-terminal" evidence="5">
    <location>
        <begin position="595"/>
        <end position="674"/>
    </location>
</feature>
<dbReference type="CDD" id="cd18808">
    <property type="entry name" value="SF1_C_Upf1"/>
    <property type="match status" value="1"/>
</dbReference>
<evidence type="ECO:0000313" key="6">
    <source>
        <dbReference type="EMBL" id="OSD06570.1"/>
    </source>
</evidence>
<keyword evidence="3" id="KW-0347">Helicase</keyword>
<dbReference type="STRING" id="1353009.A0A1Y2IZJ4"/>
<protein>
    <recommendedName>
        <fullName evidence="5">DNA2/NAM7 helicase-like C-terminal domain-containing protein</fullName>
    </recommendedName>
</protein>
<dbReference type="GO" id="GO:0016787">
    <property type="term" value="F:hydrolase activity"/>
    <property type="evidence" value="ECO:0007669"/>
    <property type="project" value="UniProtKB-KW"/>
</dbReference>
<proteinExistence type="predicted"/>
<evidence type="ECO:0000256" key="4">
    <source>
        <dbReference type="ARBA" id="ARBA00022840"/>
    </source>
</evidence>
<dbReference type="SUPFAM" id="SSF52540">
    <property type="entry name" value="P-loop containing nucleoside triphosphate hydrolases"/>
    <property type="match status" value="1"/>
</dbReference>
<evidence type="ECO:0000313" key="7">
    <source>
        <dbReference type="Proteomes" id="UP000193067"/>
    </source>
</evidence>
<dbReference type="GO" id="GO:0043139">
    <property type="term" value="F:5'-3' DNA helicase activity"/>
    <property type="evidence" value="ECO:0007669"/>
    <property type="project" value="TreeGrafter"/>
</dbReference>
<evidence type="ECO:0000259" key="5">
    <source>
        <dbReference type="Pfam" id="PF13087"/>
    </source>
</evidence>
<keyword evidence="7" id="KW-1185">Reference proteome</keyword>
<dbReference type="InterPro" id="IPR050534">
    <property type="entry name" value="Coronavir_polyprotein_1ab"/>
</dbReference>
<dbReference type="InterPro" id="IPR027417">
    <property type="entry name" value="P-loop_NTPase"/>
</dbReference>
<dbReference type="InterPro" id="IPR041679">
    <property type="entry name" value="DNA2/NAM7-like_C"/>
</dbReference>
<organism evidence="6 7">
    <name type="scientific">Trametes coccinea (strain BRFM310)</name>
    <name type="common">Pycnoporus coccineus</name>
    <dbReference type="NCBI Taxonomy" id="1353009"/>
    <lineage>
        <taxon>Eukaryota</taxon>
        <taxon>Fungi</taxon>
        <taxon>Dikarya</taxon>
        <taxon>Basidiomycota</taxon>
        <taxon>Agaricomycotina</taxon>
        <taxon>Agaricomycetes</taxon>
        <taxon>Polyporales</taxon>
        <taxon>Polyporaceae</taxon>
        <taxon>Trametes</taxon>
    </lineage>
</organism>
<dbReference type="Pfam" id="PF13604">
    <property type="entry name" value="AAA_30"/>
    <property type="match status" value="1"/>
</dbReference>
<dbReference type="Gene3D" id="3.40.50.300">
    <property type="entry name" value="P-loop containing nucleotide triphosphate hydrolases"/>
    <property type="match status" value="2"/>
</dbReference>
<dbReference type="Proteomes" id="UP000193067">
    <property type="component" value="Unassembled WGS sequence"/>
</dbReference>
<name>A0A1Y2IZJ4_TRAC3</name>
<dbReference type="PANTHER" id="PTHR43788:SF8">
    <property type="entry name" value="DNA-BINDING PROTEIN SMUBP-2"/>
    <property type="match status" value="1"/>
</dbReference>
<accession>A0A1Y2IZJ4</accession>
<keyword evidence="2" id="KW-0378">Hydrolase</keyword>
<dbReference type="GO" id="GO:0005524">
    <property type="term" value="F:ATP binding"/>
    <property type="evidence" value="ECO:0007669"/>
    <property type="project" value="UniProtKB-KW"/>
</dbReference>
<keyword evidence="1" id="KW-0547">Nucleotide-binding</keyword>
<dbReference type="EMBL" id="KZ084090">
    <property type="protein sequence ID" value="OSD06570.1"/>
    <property type="molecule type" value="Genomic_DNA"/>
</dbReference>
<gene>
    <name evidence="6" type="ORF">PYCCODRAFT_1422789</name>
</gene>
<evidence type="ECO:0000256" key="3">
    <source>
        <dbReference type="ARBA" id="ARBA00022806"/>
    </source>
</evidence>
<evidence type="ECO:0000256" key="1">
    <source>
        <dbReference type="ARBA" id="ARBA00022741"/>
    </source>
</evidence>
<sequence length="709" mass="79241">MPPKTRVIYQNLLDHDFDMISMQEEVLESKLSKDFFDDLFAGSPTPRFVGVAPIYLENGTLTRLALAVSNKAVIIQFHAKGKGANAYKGREVLAAEVLCNPDVLLLSFDCVKLAIALFADQNLRIVNGIDVPDACDGSHRTPLAAIKFAAGDRVAVMDENVEATFESSIFESRRTTSLALQAWIAQCLPTLPGMEDRFQGAKRINTMKMTDATSRGEQRLALTARATVANEYTAARTKQQSARVKAERYDTRFRKDTNQRITVRDQNTGMDIVIRGTVENVMGRNTVIKTNFNLEGREIRSIVTEGRDGPTLADIAREGTVRRAMQGDLDLFISPFIQYIFQPSDDFSWPDTFTESDTIPPILTLNNRPLNTSQEAAVKAMLSNTNDTRVTILQGPPGTGKTTVIAAFVVSAVQAGARGIWLMAQSNIAVKNIAEKLADVGFMNWRLLVSKDFHFGWHDHLYHGLNKNLISSQQFKSAQKEIRGVPVILCTLSMLAHPLIHTFNTANPVTTVVIDEASQITLGSYVDPLKKFPTIRKLCLIGDDKQLPPYGSEQDGDMRSIFEVEHLRDSILFLDTQYSGERKHGTSLHLQEDGKNYAIITPYDSQRSFLEEEMKKEGLIWQEKCFNVDSFQGNEKDFIIVSLVRSNGLGFLADYRRTNVMLTRCKRGMYIVTSWQFVCEKASSTLVGRMAAAWGDDIWVNPEHILTEA</sequence>
<keyword evidence="4" id="KW-0067">ATP-binding</keyword>
<dbReference type="PANTHER" id="PTHR43788">
    <property type="entry name" value="DNA2/NAM7 HELICASE FAMILY MEMBER"/>
    <property type="match status" value="1"/>
</dbReference>
<evidence type="ECO:0000256" key="2">
    <source>
        <dbReference type="ARBA" id="ARBA00022801"/>
    </source>
</evidence>
<reference evidence="6 7" key="1">
    <citation type="journal article" date="2015" name="Biotechnol. Biofuels">
        <title>Enhanced degradation of softwood versus hardwood by the white-rot fungus Pycnoporus coccineus.</title>
        <authorList>
            <person name="Couturier M."/>
            <person name="Navarro D."/>
            <person name="Chevret D."/>
            <person name="Henrissat B."/>
            <person name="Piumi F."/>
            <person name="Ruiz-Duenas F.J."/>
            <person name="Martinez A.T."/>
            <person name="Grigoriev I.V."/>
            <person name="Riley R."/>
            <person name="Lipzen A."/>
            <person name="Berrin J.G."/>
            <person name="Master E.R."/>
            <person name="Rosso M.N."/>
        </authorList>
    </citation>
    <scope>NUCLEOTIDE SEQUENCE [LARGE SCALE GENOMIC DNA]</scope>
    <source>
        <strain evidence="6 7">BRFM310</strain>
    </source>
</reference>
<dbReference type="OrthoDB" id="6513042at2759"/>
<dbReference type="InterPro" id="IPR047187">
    <property type="entry name" value="SF1_C_Upf1"/>
</dbReference>
<dbReference type="Pfam" id="PF13087">
    <property type="entry name" value="AAA_12"/>
    <property type="match status" value="1"/>
</dbReference>
<dbReference type="AlphaFoldDB" id="A0A1Y2IZJ4"/>